<evidence type="ECO:0000256" key="4">
    <source>
        <dbReference type="ARBA" id="ARBA00022692"/>
    </source>
</evidence>
<protein>
    <recommendedName>
        <fullName evidence="10">Porin</fullName>
    </recommendedName>
</protein>
<comment type="similarity">
    <text evidence="1 10">Belongs to the alphaproteobacteria porin family.</text>
</comment>
<sequence length="357" mass="39631">MLGRRVIGAGLLACAAVLPCSKGYAQQLLEEPLEYVRACSLFGRGYFYIPGTETCLSIQGQIRAEIGAGGDVGSGADPNGYFTVLRPTLRFSTASDSELGTLRTLTEHRFSYSNGNFQGYRLYRNYIQVDGFKAGLDETAFKTIDDDYGEFINDGVIPAGGYRTFLISYTAKLDPRLAFTVSVEEGGNDDANVNVKARDMPYIVGGVRYEQGGFSTSLRAAYDSLNQAFAGKTRFSYDVNDRFNLWAMVGYKTNEDHYALDSSGRSTRLVDSFYGTWGGSTAGWTGLAYKLTNKTKMNVQLGYDGTRTFAATANIVYTLAPQLIVMPEVSYTSWNDRKSWKNDLDQVQFRVRLQHRF</sequence>
<accession>A0A4V3W8D3</accession>
<dbReference type="RefSeq" id="WP_190235608.1">
    <property type="nucleotide sequence ID" value="NZ_SSOA01000003.1"/>
</dbReference>
<keyword evidence="2 10" id="KW-0813">Transport</keyword>
<keyword evidence="6 10" id="KW-0406">Ion transport</keyword>
<proteinExistence type="inferred from homology"/>
<dbReference type="GO" id="GO:0046930">
    <property type="term" value="C:pore complex"/>
    <property type="evidence" value="ECO:0007669"/>
    <property type="project" value="UniProtKB-KW"/>
</dbReference>
<evidence type="ECO:0000313" key="12">
    <source>
        <dbReference type="Proteomes" id="UP000310754"/>
    </source>
</evidence>
<evidence type="ECO:0000256" key="9">
    <source>
        <dbReference type="ARBA" id="ARBA00023237"/>
    </source>
</evidence>
<evidence type="ECO:0000256" key="8">
    <source>
        <dbReference type="ARBA" id="ARBA00023136"/>
    </source>
</evidence>
<evidence type="ECO:0000256" key="10">
    <source>
        <dbReference type="RuleBase" id="RU364005"/>
    </source>
</evidence>
<evidence type="ECO:0000256" key="6">
    <source>
        <dbReference type="ARBA" id="ARBA00023065"/>
    </source>
</evidence>
<comment type="caution">
    <text evidence="11">The sequence shown here is derived from an EMBL/GenBank/DDBJ whole genome shotgun (WGS) entry which is preliminary data.</text>
</comment>
<keyword evidence="3 10" id="KW-1134">Transmembrane beta strand</keyword>
<dbReference type="GO" id="GO:0009279">
    <property type="term" value="C:cell outer membrane"/>
    <property type="evidence" value="ECO:0007669"/>
    <property type="project" value="UniProtKB-SubCell"/>
</dbReference>
<dbReference type="GO" id="GO:0015288">
    <property type="term" value="F:porin activity"/>
    <property type="evidence" value="ECO:0007669"/>
    <property type="project" value="UniProtKB-KW"/>
</dbReference>
<comment type="subcellular location">
    <subcellularLocation>
        <location evidence="10">Cell outer membrane</location>
        <topology evidence="10">Multi-pass membrane protein</topology>
    </subcellularLocation>
</comment>
<gene>
    <name evidence="11" type="ORF">E6C51_08075</name>
</gene>
<dbReference type="Proteomes" id="UP000310754">
    <property type="component" value="Unassembled WGS sequence"/>
</dbReference>
<comment type="domain">
    <text evidence="10">Consists of 16-stranded beta-barrel sheets, with large surface-exposed loops, that form a transmembrane pore at the center of each barrel. The pore is partially ocluded by a peptide loop that folds into the pore lumen.</text>
</comment>
<organism evidence="11 12">
    <name type="scientific">Allorhizobium terrae</name>
    <dbReference type="NCBI Taxonomy" id="1848972"/>
    <lineage>
        <taxon>Bacteria</taxon>
        <taxon>Pseudomonadati</taxon>
        <taxon>Pseudomonadota</taxon>
        <taxon>Alphaproteobacteria</taxon>
        <taxon>Hyphomicrobiales</taxon>
        <taxon>Rhizobiaceae</taxon>
        <taxon>Rhizobium/Agrobacterium group</taxon>
        <taxon>Allorhizobium</taxon>
    </lineage>
</organism>
<dbReference type="GO" id="GO:0006811">
    <property type="term" value="P:monoatomic ion transport"/>
    <property type="evidence" value="ECO:0007669"/>
    <property type="project" value="UniProtKB-KW"/>
</dbReference>
<keyword evidence="12" id="KW-1185">Reference proteome</keyword>
<keyword evidence="9 10" id="KW-0998">Cell outer membrane</keyword>
<evidence type="ECO:0000256" key="3">
    <source>
        <dbReference type="ARBA" id="ARBA00022452"/>
    </source>
</evidence>
<keyword evidence="7 10" id="KW-0626">Porin</keyword>
<evidence type="ECO:0000313" key="11">
    <source>
        <dbReference type="EMBL" id="THF50797.1"/>
    </source>
</evidence>
<dbReference type="Pfam" id="PF02530">
    <property type="entry name" value="Porin_2"/>
    <property type="match status" value="1"/>
</dbReference>
<reference evidence="11 12" key="1">
    <citation type="submission" date="2019-04" db="EMBL/GenBank/DDBJ databases">
        <title>Rhizobium terrae sp. nov., isolated from a paddy soil.</title>
        <authorList>
            <person name="Lin S.-Y."/>
            <person name="Hameed A."/>
            <person name="Huang H.-I."/>
            <person name="Young C.-C."/>
        </authorList>
    </citation>
    <scope>NUCLEOTIDE SEQUENCE [LARGE SCALE GENOMIC DNA]</scope>
    <source>
        <strain evidence="11 12">CC-HIH110</strain>
    </source>
</reference>
<keyword evidence="8 10" id="KW-0472">Membrane</keyword>
<keyword evidence="5" id="KW-0732">Signal</keyword>
<evidence type="ECO:0000256" key="7">
    <source>
        <dbReference type="ARBA" id="ARBA00023114"/>
    </source>
</evidence>
<dbReference type="SUPFAM" id="SSF56935">
    <property type="entry name" value="Porins"/>
    <property type="match status" value="1"/>
</dbReference>
<evidence type="ECO:0000256" key="5">
    <source>
        <dbReference type="ARBA" id="ARBA00022729"/>
    </source>
</evidence>
<keyword evidence="4 10" id="KW-0812">Transmembrane</keyword>
<dbReference type="AlphaFoldDB" id="A0A4V3W8D3"/>
<dbReference type="InterPro" id="IPR003684">
    <property type="entry name" value="Porin_alphabac"/>
</dbReference>
<evidence type="ECO:0000256" key="1">
    <source>
        <dbReference type="ARBA" id="ARBA00009521"/>
    </source>
</evidence>
<dbReference type="EMBL" id="SSOA01000003">
    <property type="protein sequence ID" value="THF50797.1"/>
    <property type="molecule type" value="Genomic_DNA"/>
</dbReference>
<name>A0A4V3W8D3_9HYPH</name>
<evidence type="ECO:0000256" key="2">
    <source>
        <dbReference type="ARBA" id="ARBA00022448"/>
    </source>
</evidence>
<comment type="function">
    <text evidence="10">Forms passive diffusion pores that allow small molecular weight hydrophilic materials across the outer membrane.</text>
</comment>